<reference evidence="1 2" key="1">
    <citation type="journal article" date="2023" name="G3 (Bethesda)">
        <title>A chromosome-length genome assembly and annotation of blackberry (Rubus argutus, cv. 'Hillquist').</title>
        <authorList>
            <person name="Bruna T."/>
            <person name="Aryal R."/>
            <person name="Dudchenko O."/>
            <person name="Sargent D.J."/>
            <person name="Mead D."/>
            <person name="Buti M."/>
            <person name="Cavallini A."/>
            <person name="Hytonen T."/>
            <person name="Andres J."/>
            <person name="Pham M."/>
            <person name="Weisz D."/>
            <person name="Mascagni F."/>
            <person name="Usai G."/>
            <person name="Natali L."/>
            <person name="Bassil N."/>
            <person name="Fernandez G.E."/>
            <person name="Lomsadze A."/>
            <person name="Armour M."/>
            <person name="Olukolu B."/>
            <person name="Poorten T."/>
            <person name="Britton C."/>
            <person name="Davik J."/>
            <person name="Ashrafi H."/>
            <person name="Aiden E.L."/>
            <person name="Borodovsky M."/>
            <person name="Worthington M."/>
        </authorList>
    </citation>
    <scope>NUCLEOTIDE SEQUENCE [LARGE SCALE GENOMIC DNA]</scope>
    <source>
        <strain evidence="1">PI 553951</strain>
    </source>
</reference>
<protein>
    <submittedName>
        <fullName evidence="1">Uncharacterized protein</fullName>
    </submittedName>
</protein>
<evidence type="ECO:0000313" key="1">
    <source>
        <dbReference type="EMBL" id="KAK9927389.1"/>
    </source>
</evidence>
<proteinExistence type="predicted"/>
<accession>A0AAW1WUL2</accession>
<name>A0AAW1WUL2_RUBAR</name>
<organism evidence="1 2">
    <name type="scientific">Rubus argutus</name>
    <name type="common">Southern blackberry</name>
    <dbReference type="NCBI Taxonomy" id="59490"/>
    <lineage>
        <taxon>Eukaryota</taxon>
        <taxon>Viridiplantae</taxon>
        <taxon>Streptophyta</taxon>
        <taxon>Embryophyta</taxon>
        <taxon>Tracheophyta</taxon>
        <taxon>Spermatophyta</taxon>
        <taxon>Magnoliopsida</taxon>
        <taxon>eudicotyledons</taxon>
        <taxon>Gunneridae</taxon>
        <taxon>Pentapetalae</taxon>
        <taxon>rosids</taxon>
        <taxon>fabids</taxon>
        <taxon>Rosales</taxon>
        <taxon>Rosaceae</taxon>
        <taxon>Rosoideae</taxon>
        <taxon>Rosoideae incertae sedis</taxon>
        <taxon>Rubus</taxon>
    </lineage>
</organism>
<gene>
    <name evidence="1" type="ORF">M0R45_024573</name>
</gene>
<sequence>MGVATEAQSLGLVKLTAALMDWRREKLMAVARVGIWSLGKLPCEIVNLLSARMMGEYGILRGKAHGFDDCRDCRPSLKEEKVSLILGQRDEGMMWFGQLETD</sequence>
<dbReference type="AlphaFoldDB" id="A0AAW1WUL2"/>
<comment type="caution">
    <text evidence="1">The sequence shown here is derived from an EMBL/GenBank/DDBJ whole genome shotgun (WGS) entry which is preliminary data.</text>
</comment>
<evidence type="ECO:0000313" key="2">
    <source>
        <dbReference type="Proteomes" id="UP001457282"/>
    </source>
</evidence>
<dbReference type="Proteomes" id="UP001457282">
    <property type="component" value="Unassembled WGS sequence"/>
</dbReference>
<keyword evidence="2" id="KW-1185">Reference proteome</keyword>
<dbReference type="EMBL" id="JBEDUW010000005">
    <property type="protein sequence ID" value="KAK9927389.1"/>
    <property type="molecule type" value="Genomic_DNA"/>
</dbReference>